<organism evidence="1 2">
    <name type="scientific">Hohenbuehelia grisea</name>
    <dbReference type="NCBI Taxonomy" id="104357"/>
    <lineage>
        <taxon>Eukaryota</taxon>
        <taxon>Fungi</taxon>
        <taxon>Dikarya</taxon>
        <taxon>Basidiomycota</taxon>
        <taxon>Agaricomycotina</taxon>
        <taxon>Agaricomycetes</taxon>
        <taxon>Agaricomycetidae</taxon>
        <taxon>Agaricales</taxon>
        <taxon>Pleurotineae</taxon>
        <taxon>Pleurotaceae</taxon>
        <taxon>Hohenbuehelia</taxon>
    </lineage>
</organism>
<dbReference type="Proteomes" id="UP001556367">
    <property type="component" value="Unassembled WGS sequence"/>
</dbReference>
<protein>
    <submittedName>
        <fullName evidence="1">Uncharacterized protein</fullName>
    </submittedName>
</protein>
<keyword evidence="2" id="KW-1185">Reference proteome</keyword>
<evidence type="ECO:0000313" key="1">
    <source>
        <dbReference type="EMBL" id="KAL0957596.1"/>
    </source>
</evidence>
<evidence type="ECO:0000313" key="2">
    <source>
        <dbReference type="Proteomes" id="UP001556367"/>
    </source>
</evidence>
<accession>A0ABR3JRB9</accession>
<dbReference type="EMBL" id="JASNQZ010000005">
    <property type="protein sequence ID" value="KAL0957596.1"/>
    <property type="molecule type" value="Genomic_DNA"/>
</dbReference>
<gene>
    <name evidence="1" type="ORF">HGRIS_001380</name>
</gene>
<reference evidence="2" key="1">
    <citation type="submission" date="2024-06" db="EMBL/GenBank/DDBJ databases">
        <title>Multi-omics analyses provide insights into the biosynthesis of the anticancer antibiotic pleurotin in Hohenbuehelia grisea.</title>
        <authorList>
            <person name="Weaver J.A."/>
            <person name="Alberti F."/>
        </authorList>
    </citation>
    <scope>NUCLEOTIDE SEQUENCE [LARGE SCALE GENOMIC DNA]</scope>
    <source>
        <strain evidence="2">T-177</strain>
    </source>
</reference>
<sequence>MSVHQNVAVALSATAGSSSSRITREQVVEACTKALLRPGHNLVHVLTAISLHKPLPLSSVYSAAREPSSVVGHQTVNTVCDLANQSMSRGRPWHALQAPVFSMTQMQGIDDIPGGNRCGKAHIACLQDTPT</sequence>
<comment type="caution">
    <text evidence="1">The sequence shown here is derived from an EMBL/GenBank/DDBJ whole genome shotgun (WGS) entry which is preliminary data.</text>
</comment>
<proteinExistence type="predicted"/>
<name>A0ABR3JRB9_9AGAR</name>